<evidence type="ECO:0000259" key="1">
    <source>
        <dbReference type="Pfam" id="PF00266"/>
    </source>
</evidence>
<keyword evidence="3" id="KW-1185">Reference proteome</keyword>
<dbReference type="Pfam" id="PF00266">
    <property type="entry name" value="Aminotran_5"/>
    <property type="match status" value="1"/>
</dbReference>
<dbReference type="EMBL" id="BAABHQ010000003">
    <property type="protein sequence ID" value="GAA4869733.1"/>
    <property type="molecule type" value="Genomic_DNA"/>
</dbReference>
<dbReference type="InterPro" id="IPR015424">
    <property type="entry name" value="PyrdxlP-dep_Trfase"/>
</dbReference>
<name>A0ABP9E9G2_9PSEU</name>
<protein>
    <submittedName>
        <fullName evidence="2">Aminotransferase class V-fold PLP-dependent enzyme</fullName>
    </submittedName>
</protein>
<dbReference type="InterPro" id="IPR000192">
    <property type="entry name" value="Aminotrans_V_dom"/>
</dbReference>
<dbReference type="InterPro" id="IPR015422">
    <property type="entry name" value="PyrdxlP-dep_Trfase_small"/>
</dbReference>
<dbReference type="InterPro" id="IPR015421">
    <property type="entry name" value="PyrdxlP-dep_Trfase_major"/>
</dbReference>
<gene>
    <name evidence="2" type="ORF">GCM10023203_18580</name>
</gene>
<keyword evidence="2" id="KW-0032">Aminotransferase</keyword>
<dbReference type="PANTHER" id="PTHR43586:SF15">
    <property type="entry name" value="BLR3095 PROTEIN"/>
    <property type="match status" value="1"/>
</dbReference>
<organism evidence="2 3">
    <name type="scientific">Actinomycetospora straminea</name>
    <dbReference type="NCBI Taxonomy" id="663607"/>
    <lineage>
        <taxon>Bacteria</taxon>
        <taxon>Bacillati</taxon>
        <taxon>Actinomycetota</taxon>
        <taxon>Actinomycetes</taxon>
        <taxon>Pseudonocardiales</taxon>
        <taxon>Pseudonocardiaceae</taxon>
        <taxon>Actinomycetospora</taxon>
    </lineage>
</organism>
<feature type="domain" description="Aminotransferase class V" evidence="1">
    <location>
        <begin position="67"/>
        <end position="355"/>
    </location>
</feature>
<dbReference type="PANTHER" id="PTHR43586">
    <property type="entry name" value="CYSTEINE DESULFURASE"/>
    <property type="match status" value="1"/>
</dbReference>
<evidence type="ECO:0000313" key="2">
    <source>
        <dbReference type="EMBL" id="GAA4869733.1"/>
    </source>
</evidence>
<sequence length="389" mass="41893">MPSSPGPTTPLGDVADLRAAFDVPDEVAYFNTANLAPVLHAVADAGRRALSRRGQPWTIGPQDWFTDVETLRGLVGQLLGSTAEGVALVPSTSYGFAAVAANLRAEPGDRVVVLADEYPSGVYTWRRFATRHEARVVTVVRADGQTWTEAILDAVDERTAVISSPQVHWTDGTWVDLAAVADRARDVGASLVVDASQSLGAVPLDVEALQPDAVVSVGYKWLLGPFGRGYLWLAPAHRDGEPIEENWIVREGSEDFARLTEYRDGYQPGARRFDQGQRTLFELTPMAIAAVEQLLSWGVVNIAAALRATTDVIAERLGRIDLQPVAHPRGPHVLGVDLPAGVRDDVVPALRDAGCFAAVRGSSLRLSPHLHTTGEDIDRLVAALATLRR</sequence>
<reference evidence="3" key="1">
    <citation type="journal article" date="2019" name="Int. J. Syst. Evol. Microbiol.">
        <title>The Global Catalogue of Microorganisms (GCM) 10K type strain sequencing project: providing services to taxonomists for standard genome sequencing and annotation.</title>
        <authorList>
            <consortium name="The Broad Institute Genomics Platform"/>
            <consortium name="The Broad Institute Genome Sequencing Center for Infectious Disease"/>
            <person name="Wu L."/>
            <person name="Ma J."/>
        </authorList>
    </citation>
    <scope>NUCLEOTIDE SEQUENCE [LARGE SCALE GENOMIC DNA]</scope>
    <source>
        <strain evidence="3">JCM 17983</strain>
    </source>
</reference>
<evidence type="ECO:0000313" key="3">
    <source>
        <dbReference type="Proteomes" id="UP001500457"/>
    </source>
</evidence>
<dbReference type="Proteomes" id="UP001500457">
    <property type="component" value="Unassembled WGS sequence"/>
</dbReference>
<dbReference type="Gene3D" id="3.40.640.10">
    <property type="entry name" value="Type I PLP-dependent aspartate aminotransferase-like (Major domain)"/>
    <property type="match status" value="1"/>
</dbReference>
<proteinExistence type="predicted"/>
<dbReference type="Gene3D" id="3.90.1150.10">
    <property type="entry name" value="Aspartate Aminotransferase, domain 1"/>
    <property type="match status" value="1"/>
</dbReference>
<comment type="caution">
    <text evidence="2">The sequence shown here is derived from an EMBL/GenBank/DDBJ whole genome shotgun (WGS) entry which is preliminary data.</text>
</comment>
<keyword evidence="2" id="KW-0808">Transferase</keyword>
<accession>A0ABP9E9G2</accession>
<dbReference type="GO" id="GO:0008483">
    <property type="term" value="F:transaminase activity"/>
    <property type="evidence" value="ECO:0007669"/>
    <property type="project" value="UniProtKB-KW"/>
</dbReference>
<dbReference type="SUPFAM" id="SSF53383">
    <property type="entry name" value="PLP-dependent transferases"/>
    <property type="match status" value="1"/>
</dbReference>